<keyword evidence="1" id="KW-0808">Transferase</keyword>
<dbReference type="GO" id="GO:0016301">
    <property type="term" value="F:kinase activity"/>
    <property type="evidence" value="ECO:0007669"/>
    <property type="project" value="UniProtKB-KW"/>
</dbReference>
<evidence type="ECO:0000313" key="2">
    <source>
        <dbReference type="Proteomes" id="UP001374893"/>
    </source>
</evidence>
<evidence type="ECO:0000313" key="1">
    <source>
        <dbReference type="EMBL" id="BCX48579.1"/>
    </source>
</evidence>
<reference evidence="1 2" key="1">
    <citation type="submission" date="2021-06" db="EMBL/GenBank/DDBJ databases">
        <title>Complete genome of Haloferula helveola possessing various polysaccharide degrading enzymes.</title>
        <authorList>
            <person name="Takami H."/>
            <person name="Huang C."/>
            <person name="Hamasaki K."/>
        </authorList>
    </citation>
    <scope>NUCLEOTIDE SEQUENCE [LARGE SCALE GENOMIC DNA]</scope>
    <source>
        <strain evidence="1 2">CN-1</strain>
    </source>
</reference>
<protein>
    <submittedName>
        <fullName evidence="1">Phosphoglycerate kinase</fullName>
    </submittedName>
</protein>
<gene>
    <name evidence="1" type="ORF">HAHE_24870</name>
</gene>
<dbReference type="EMBL" id="AP024702">
    <property type="protein sequence ID" value="BCX48579.1"/>
    <property type="molecule type" value="Genomic_DNA"/>
</dbReference>
<dbReference type="Proteomes" id="UP001374893">
    <property type="component" value="Chromosome"/>
</dbReference>
<proteinExistence type="predicted"/>
<keyword evidence="1" id="KW-0418">Kinase</keyword>
<sequence>MGLDMYLTGESYLVHDWENPENNRTEGGFRIKGYELDLGYWRKHPDLHGFIVETFADGIDECQRIELSAPGILKVIEAIRQERLPKTDGFFFGESTNDQEQRDEAIGTFQKAAEWLQNPEPGKWKSVVYQASW</sequence>
<keyword evidence="2" id="KW-1185">Reference proteome</keyword>
<organism evidence="1 2">
    <name type="scientific">Haloferula helveola</name>
    <dbReference type="NCBI Taxonomy" id="490095"/>
    <lineage>
        <taxon>Bacteria</taxon>
        <taxon>Pseudomonadati</taxon>
        <taxon>Verrucomicrobiota</taxon>
        <taxon>Verrucomicrobiia</taxon>
        <taxon>Verrucomicrobiales</taxon>
        <taxon>Verrucomicrobiaceae</taxon>
        <taxon>Haloferula</taxon>
    </lineage>
</organism>
<name>A0ABM7RDH6_9BACT</name>
<accession>A0ABM7RDH6</accession>